<sequence length="93" mass="10807">MYKPLYIGLLVHKMLQFMLLVVEMEPKPNSLGCWWHRSDVVCQHTTELEGLAVEPRAFTGEFMVVLRLILIWPLPYLGRLKIGKNAGLYDKCF</sequence>
<organism evidence="1 2">
    <name type="scientific">Neisseria iguanae</name>
    <dbReference type="NCBI Taxonomy" id="90242"/>
    <lineage>
        <taxon>Bacteria</taxon>
        <taxon>Pseudomonadati</taxon>
        <taxon>Pseudomonadota</taxon>
        <taxon>Betaproteobacteria</taxon>
        <taxon>Neisseriales</taxon>
        <taxon>Neisseriaceae</taxon>
        <taxon>Neisseria</taxon>
    </lineage>
</organism>
<protein>
    <submittedName>
        <fullName evidence="1">Uncharacterized protein</fullName>
    </submittedName>
</protein>
<keyword evidence="2" id="KW-1185">Reference proteome</keyword>
<evidence type="ECO:0000313" key="1">
    <source>
        <dbReference type="EMBL" id="PSJ80616.1"/>
    </source>
</evidence>
<proteinExistence type="predicted"/>
<reference evidence="1 2" key="1">
    <citation type="submission" date="2018-03" db="EMBL/GenBank/DDBJ databases">
        <title>Neisseria weixii sp. nov., isolated from the intestinal contents of Tibetan Plateau pika (Ochotona curzoniae) in Yushu, Qinghai Province, China.</title>
        <authorList>
            <person name="Gui Z."/>
        </authorList>
    </citation>
    <scope>NUCLEOTIDE SEQUENCE [LARGE SCALE GENOMIC DNA]</scope>
    <source>
        <strain evidence="1 2">ATCC 51483</strain>
    </source>
</reference>
<accession>A0A2P7U0W4</accession>
<comment type="caution">
    <text evidence="1">The sequence shown here is derived from an EMBL/GenBank/DDBJ whole genome shotgun (WGS) entry which is preliminary data.</text>
</comment>
<dbReference type="EMBL" id="PXYY01000022">
    <property type="protein sequence ID" value="PSJ80616.1"/>
    <property type="molecule type" value="Genomic_DNA"/>
</dbReference>
<name>A0A2P7U0W4_9NEIS</name>
<evidence type="ECO:0000313" key="2">
    <source>
        <dbReference type="Proteomes" id="UP000241868"/>
    </source>
</evidence>
<gene>
    <name evidence="1" type="ORF">C7N83_05190</name>
</gene>
<dbReference type="AlphaFoldDB" id="A0A2P7U0W4"/>
<dbReference type="Proteomes" id="UP000241868">
    <property type="component" value="Unassembled WGS sequence"/>
</dbReference>